<protein>
    <submittedName>
        <fullName evidence="1">Uncharacterized protein</fullName>
    </submittedName>
</protein>
<reference evidence="1 2" key="1">
    <citation type="submission" date="2018-08" db="EMBL/GenBank/DDBJ databases">
        <title>Acidipila sp. 4G-K13, an acidobacterium isolated from forest soil.</title>
        <authorList>
            <person name="Gao Z.-H."/>
            <person name="Qiu L.-H."/>
        </authorList>
    </citation>
    <scope>NUCLEOTIDE SEQUENCE [LARGE SCALE GENOMIC DNA]</scope>
    <source>
        <strain evidence="1 2">4G-K13</strain>
    </source>
</reference>
<name>A0A372ISF3_9BACT</name>
<comment type="caution">
    <text evidence="1">The sequence shown here is derived from an EMBL/GenBank/DDBJ whole genome shotgun (WGS) entry which is preliminary data.</text>
</comment>
<sequence>MSEAAASGKPKKMQCRYLKTGGTQCRGIAIRGQDYCHLHGRHRHPHFRNCVSIPLLEDLDSIQVVVSQVVQSVLTGQIEHDAGTLALRGLRIAATLLGIRLHQERVRKTAAAATPALPPAPEPLPEPVEVITETDTGDVLAPESEYEGPGGKRELRKVWSFEKMLYNEHLRQQGRPEIEYEDDFPEEGYLTREELIAQREEMIDIVGPARAHLLPPIEAVADSFAVPGAPES</sequence>
<organism evidence="1 2">
    <name type="scientific">Paracidobacterium acidisoli</name>
    <dbReference type="NCBI Taxonomy" id="2303751"/>
    <lineage>
        <taxon>Bacteria</taxon>
        <taxon>Pseudomonadati</taxon>
        <taxon>Acidobacteriota</taxon>
        <taxon>Terriglobia</taxon>
        <taxon>Terriglobales</taxon>
        <taxon>Acidobacteriaceae</taxon>
        <taxon>Paracidobacterium</taxon>
    </lineage>
</organism>
<dbReference type="AlphaFoldDB" id="A0A372ISF3"/>
<evidence type="ECO:0000313" key="2">
    <source>
        <dbReference type="Proteomes" id="UP000264702"/>
    </source>
</evidence>
<accession>A0A372ISF3</accession>
<evidence type="ECO:0000313" key="1">
    <source>
        <dbReference type="EMBL" id="RFU17836.1"/>
    </source>
</evidence>
<gene>
    <name evidence="1" type="ORF">D0Y96_06935</name>
</gene>
<dbReference type="EMBL" id="QVQT01000002">
    <property type="protein sequence ID" value="RFU17836.1"/>
    <property type="molecule type" value="Genomic_DNA"/>
</dbReference>
<keyword evidence="2" id="KW-1185">Reference proteome</keyword>
<dbReference type="Proteomes" id="UP000264702">
    <property type="component" value="Unassembled WGS sequence"/>
</dbReference>
<dbReference type="RefSeq" id="WP_117298584.1">
    <property type="nucleotide sequence ID" value="NZ_QVQT02000002.1"/>
</dbReference>
<proteinExistence type="predicted"/>